<evidence type="ECO:0000313" key="3">
    <source>
        <dbReference type="Proteomes" id="UP000288227"/>
    </source>
</evidence>
<reference evidence="2 3" key="1">
    <citation type="submission" date="2018-11" db="EMBL/GenBank/DDBJ databases">
        <title>Chryseotalea sanarue gen. nov., sp., nov., a member of the family Cytophagaceae, isolated from a brackish lake in Hamamatsu Japan.</title>
        <authorList>
            <person name="Maejima Y."/>
            <person name="Iino T."/>
            <person name="Muraguchi Y."/>
            <person name="Fukuda K."/>
            <person name="Ohkuma M."/>
            <person name="Moriuchi R."/>
            <person name="Dohra H."/>
            <person name="Kimbara K."/>
            <person name="Shintani M."/>
        </authorList>
    </citation>
    <scope>NUCLEOTIDE SEQUENCE [LARGE SCALE GENOMIC DNA]</scope>
    <source>
        <strain evidence="2 3">Ys</strain>
    </source>
</reference>
<keyword evidence="2" id="KW-0378">Hydrolase</keyword>
<feature type="region of interest" description="Disordered" evidence="1">
    <location>
        <begin position="1"/>
        <end position="27"/>
    </location>
</feature>
<dbReference type="EMBL" id="BHXQ01000001">
    <property type="protein sequence ID" value="GCC50087.1"/>
    <property type="molecule type" value="Genomic_DNA"/>
</dbReference>
<dbReference type="SUPFAM" id="SSF52266">
    <property type="entry name" value="SGNH hydrolase"/>
    <property type="match status" value="1"/>
</dbReference>
<proteinExistence type="predicted"/>
<dbReference type="AlphaFoldDB" id="A0A401U5B2"/>
<comment type="caution">
    <text evidence="2">The sequence shown here is derived from an EMBL/GenBank/DDBJ whole genome shotgun (WGS) entry which is preliminary data.</text>
</comment>
<sequence length="214" mass="24325">MQIACAKEAAVPEQKESSSRVSESGHFGNDSTYAEPIVRILFVGNSLTYTNNLPAMVQAIGVNNDIKIETEMLAYPNYALEDHWRDEKFQKLMNEKYFNYVIIQQGPSSQQEGRDMLFDYGDRFKIVCDEKGARLVFFMVWPSRANYQTFAGVIQNYRDASVQTESMLCPVGEAWKSYIDSTQDFSYYGADGFHPSINGSQIAAQMIYNTIFSN</sequence>
<evidence type="ECO:0000313" key="2">
    <source>
        <dbReference type="EMBL" id="GCC50087.1"/>
    </source>
</evidence>
<accession>A0A401U5B2</accession>
<evidence type="ECO:0000256" key="1">
    <source>
        <dbReference type="SAM" id="MobiDB-lite"/>
    </source>
</evidence>
<keyword evidence="3" id="KW-1185">Reference proteome</keyword>
<organism evidence="2 3">
    <name type="scientific">Chryseotalea sanaruensis</name>
    <dbReference type="NCBI Taxonomy" id="2482724"/>
    <lineage>
        <taxon>Bacteria</taxon>
        <taxon>Pseudomonadati</taxon>
        <taxon>Bacteroidota</taxon>
        <taxon>Cytophagia</taxon>
        <taxon>Cytophagales</taxon>
        <taxon>Chryseotaleaceae</taxon>
        <taxon>Chryseotalea</taxon>
    </lineage>
</organism>
<gene>
    <name evidence="2" type="ORF">SanaruYs_03020</name>
</gene>
<dbReference type="GO" id="GO:0016788">
    <property type="term" value="F:hydrolase activity, acting on ester bonds"/>
    <property type="evidence" value="ECO:0007669"/>
    <property type="project" value="UniProtKB-ARBA"/>
</dbReference>
<protein>
    <submittedName>
        <fullName evidence="2">SGNH/GDSL hydrolase family protein</fullName>
    </submittedName>
</protein>
<dbReference type="InterPro" id="IPR036514">
    <property type="entry name" value="SGNH_hydro_sf"/>
</dbReference>
<name>A0A401U5B2_9BACT</name>
<dbReference type="Gene3D" id="3.40.50.1110">
    <property type="entry name" value="SGNH hydrolase"/>
    <property type="match status" value="1"/>
</dbReference>
<dbReference type="Proteomes" id="UP000288227">
    <property type="component" value="Unassembled WGS sequence"/>
</dbReference>